<proteinExistence type="predicted"/>
<evidence type="ECO:0000313" key="1">
    <source>
        <dbReference type="EnsemblMetazoa" id="RPRC014224-PA"/>
    </source>
</evidence>
<keyword evidence="2" id="KW-1185">Reference proteome</keyword>
<name>T1ID54_RHOPR</name>
<dbReference type="InterPro" id="IPR002156">
    <property type="entry name" value="RNaseH_domain"/>
</dbReference>
<dbReference type="InterPro" id="IPR036397">
    <property type="entry name" value="RNaseH_sf"/>
</dbReference>
<accession>T1ID54</accession>
<dbReference type="SUPFAM" id="SSF53098">
    <property type="entry name" value="Ribonuclease H-like"/>
    <property type="match status" value="1"/>
</dbReference>
<dbReference type="HOGENOM" id="CLU_1877960_0_0_1"/>
<dbReference type="EnsemblMetazoa" id="RPRC014224-RA">
    <property type="protein sequence ID" value="RPRC014224-PA"/>
    <property type="gene ID" value="RPRC014224"/>
</dbReference>
<sequence>MATEKIISGALNTVSVAWFPGHSGIPGNELTDKTAKEGAALITMTPQSTLSLYPIDVVEQRWSSGFFEGTSESRVEIPPELTAAKAKKILGLSKTLDIVSVLAGPRDPPVWFRCRVDFRIGQSRNSRVNLTVVGNS</sequence>
<organism evidence="1 2">
    <name type="scientific">Rhodnius prolixus</name>
    <name type="common">Triatomid bug</name>
    <dbReference type="NCBI Taxonomy" id="13249"/>
    <lineage>
        <taxon>Eukaryota</taxon>
        <taxon>Metazoa</taxon>
        <taxon>Ecdysozoa</taxon>
        <taxon>Arthropoda</taxon>
        <taxon>Hexapoda</taxon>
        <taxon>Insecta</taxon>
        <taxon>Pterygota</taxon>
        <taxon>Neoptera</taxon>
        <taxon>Paraneoptera</taxon>
        <taxon>Hemiptera</taxon>
        <taxon>Heteroptera</taxon>
        <taxon>Panheteroptera</taxon>
        <taxon>Cimicomorpha</taxon>
        <taxon>Reduviidae</taxon>
        <taxon>Triatominae</taxon>
        <taxon>Rhodnius</taxon>
    </lineage>
</organism>
<dbReference type="Proteomes" id="UP000015103">
    <property type="component" value="Unassembled WGS sequence"/>
</dbReference>
<dbReference type="InParanoid" id="T1ID54"/>
<reference evidence="1" key="1">
    <citation type="submission" date="2015-05" db="UniProtKB">
        <authorList>
            <consortium name="EnsemblMetazoa"/>
        </authorList>
    </citation>
    <scope>IDENTIFICATION</scope>
</reference>
<dbReference type="Gene3D" id="3.30.420.10">
    <property type="entry name" value="Ribonuclease H-like superfamily/Ribonuclease H"/>
    <property type="match status" value="1"/>
</dbReference>
<dbReference type="InterPro" id="IPR012337">
    <property type="entry name" value="RNaseH-like_sf"/>
</dbReference>
<dbReference type="AlphaFoldDB" id="T1ID54"/>
<dbReference type="GO" id="GO:0004523">
    <property type="term" value="F:RNA-DNA hybrid ribonuclease activity"/>
    <property type="evidence" value="ECO:0007669"/>
    <property type="project" value="InterPro"/>
</dbReference>
<dbReference type="VEuPathDB" id="VectorBase:RPRC014224"/>
<evidence type="ECO:0000313" key="2">
    <source>
        <dbReference type="Proteomes" id="UP000015103"/>
    </source>
</evidence>
<dbReference type="PROSITE" id="PS50879">
    <property type="entry name" value="RNASE_H_1"/>
    <property type="match status" value="1"/>
</dbReference>
<dbReference type="EMBL" id="ACPB03024124">
    <property type="status" value="NOT_ANNOTATED_CDS"/>
    <property type="molecule type" value="Genomic_DNA"/>
</dbReference>
<dbReference type="GO" id="GO:0003676">
    <property type="term" value="F:nucleic acid binding"/>
    <property type="evidence" value="ECO:0007669"/>
    <property type="project" value="InterPro"/>
</dbReference>
<protein>
    <submittedName>
        <fullName evidence="1">RNase H domain-containing protein</fullName>
    </submittedName>
</protein>